<evidence type="ECO:0000256" key="10">
    <source>
        <dbReference type="SAM" id="Phobius"/>
    </source>
</evidence>
<dbReference type="RefSeq" id="WP_203000406.1">
    <property type="nucleotide sequence ID" value="NZ_JADWYW010000921.1"/>
</dbReference>
<feature type="transmembrane region" description="Helical" evidence="10">
    <location>
        <begin position="497"/>
        <end position="516"/>
    </location>
</feature>
<comment type="caution">
    <text evidence="11">The sequence shown here is derived from an EMBL/GenBank/DDBJ whole genome shotgun (WGS) entry which is preliminary data.</text>
</comment>
<evidence type="ECO:0000256" key="8">
    <source>
        <dbReference type="ARBA" id="ARBA00037998"/>
    </source>
</evidence>
<evidence type="ECO:0000256" key="3">
    <source>
        <dbReference type="ARBA" id="ARBA00022475"/>
    </source>
</evidence>
<proteinExistence type="inferred from homology"/>
<feature type="transmembrane region" description="Helical" evidence="10">
    <location>
        <begin position="156"/>
        <end position="176"/>
    </location>
</feature>
<feature type="transmembrane region" description="Helical" evidence="10">
    <location>
        <begin position="197"/>
        <end position="221"/>
    </location>
</feature>
<comment type="subcellular location">
    <subcellularLocation>
        <location evidence="1">Cell membrane</location>
        <topology evidence="1">Multi-pass membrane protein</topology>
    </subcellularLocation>
</comment>
<feature type="transmembrane region" description="Helical" evidence="10">
    <location>
        <begin position="69"/>
        <end position="91"/>
    </location>
</feature>
<dbReference type="AlphaFoldDB" id="A0A937RG94"/>
<evidence type="ECO:0000256" key="4">
    <source>
        <dbReference type="ARBA" id="ARBA00022692"/>
    </source>
</evidence>
<dbReference type="InterPro" id="IPR043428">
    <property type="entry name" value="LivM-like"/>
</dbReference>
<accession>A0A937RG94</accession>
<sequence>MADTSLAHDLFKAILQGTPPGAVYALVAVGFVLTYKTSGVFNLAFGAQAYVSAAMYFKAREDWDWPTVPAVILAVFVLAPVLGLVLERLIFRPLRSASAVSKLVVSIGLAVAIPSLFDIVFRFEPKSGATPEGIVPDGANVFYDPFGIYSFSRDELVQMGVAVVAVLALGALFRFGDLGLRMRAVVESPKMTELNGIAADRVSAFSWALSSLFAGLAGVLIAPRFNTLSNADFFSLMVVAIAAAAVGLLVSLPRALAGGLSLGIVIALLNTFLPRWAGDGGVMKMVQDNLTPSVPFVVLFGVVVLVPSIRKARESADPLSGVEPPPASVYRRVRDPRAVLTGKLVSLAALLVVAIIVLAAGNELWVYLVTQAVAIAIIFLSIVVITGMAGQISLCQGTFAAIGAFTVYQLVERYNLSVIVAALVGALIAAAVAAVLALPVRRLGGIWVAIATMAFAYAFDAVGVKLSWIGGGDAAALQGTDVPRPLLGPWDLANDKYFLVFAVLVLVVAALAVSALSRGTFGRTLVALRGSELASGSIGISAARARLVAFAVSAFIAGLGGSVLAMLNEGVDYDNNFKPFAAMFWVVLVVVLGARSIKGALTAAAAFSLFAELVFVGSLFGWFIGGTDNLPDHLGPISLWPFPSKWMYVLFGLAAIQFARHPEGLAERSSSKPSLVEKLFTRFRPLPVAPDAGGGSAPAAVAATGGGPRGGAGRSTATAVPEPVTIGANRAAADAAPNDAPAARTEGKGR</sequence>
<dbReference type="CDD" id="cd06582">
    <property type="entry name" value="TM_PBP1_LivH_like"/>
    <property type="match status" value="1"/>
</dbReference>
<feature type="region of interest" description="Disordered" evidence="9">
    <location>
        <begin position="691"/>
        <end position="750"/>
    </location>
</feature>
<keyword evidence="4 10" id="KW-0812">Transmembrane</keyword>
<feature type="transmembrane region" description="Helical" evidence="10">
    <location>
        <begin position="547"/>
        <end position="567"/>
    </location>
</feature>
<feature type="transmembrane region" description="Helical" evidence="10">
    <location>
        <begin position="645"/>
        <end position="662"/>
    </location>
</feature>
<dbReference type="Pfam" id="PF02653">
    <property type="entry name" value="BPD_transp_2"/>
    <property type="match status" value="2"/>
</dbReference>
<gene>
    <name evidence="11" type="ORF">I7412_31595</name>
</gene>
<feature type="transmembrane region" description="Helical" evidence="10">
    <location>
        <begin position="40"/>
        <end position="57"/>
    </location>
</feature>
<evidence type="ECO:0000313" key="12">
    <source>
        <dbReference type="Proteomes" id="UP000604475"/>
    </source>
</evidence>
<keyword evidence="6 10" id="KW-1133">Transmembrane helix</keyword>
<reference evidence="11" key="1">
    <citation type="submission" date="2020-12" db="EMBL/GenBank/DDBJ databases">
        <title>Genomic characterization of non-nitrogen-fixing Frankia strains.</title>
        <authorList>
            <person name="Carlos-Shanley C."/>
            <person name="Guerra T."/>
            <person name="Hahn D."/>
        </authorList>
    </citation>
    <scope>NUCLEOTIDE SEQUENCE</scope>
    <source>
        <strain evidence="11">CN6</strain>
    </source>
</reference>
<feature type="transmembrane region" description="Helical" evidence="10">
    <location>
        <begin position="103"/>
        <end position="123"/>
    </location>
</feature>
<evidence type="ECO:0000313" key="11">
    <source>
        <dbReference type="EMBL" id="MBL7631623.1"/>
    </source>
</evidence>
<feature type="transmembrane region" description="Helical" evidence="10">
    <location>
        <begin position="579"/>
        <end position="597"/>
    </location>
</feature>
<keyword evidence="3" id="KW-1003">Cell membrane</keyword>
<feature type="compositionally biased region" description="Gly residues" evidence="9">
    <location>
        <begin position="704"/>
        <end position="713"/>
    </location>
</feature>
<dbReference type="Proteomes" id="UP000604475">
    <property type="component" value="Unassembled WGS sequence"/>
</dbReference>
<evidence type="ECO:0000256" key="1">
    <source>
        <dbReference type="ARBA" id="ARBA00004651"/>
    </source>
</evidence>
<evidence type="ECO:0000256" key="7">
    <source>
        <dbReference type="ARBA" id="ARBA00023136"/>
    </source>
</evidence>
<feature type="compositionally biased region" description="Low complexity" evidence="9">
    <location>
        <begin position="728"/>
        <end position="744"/>
    </location>
</feature>
<feature type="transmembrane region" description="Helical" evidence="10">
    <location>
        <begin position="259"/>
        <end position="278"/>
    </location>
</feature>
<feature type="transmembrane region" description="Helical" evidence="10">
    <location>
        <begin position="417"/>
        <end position="438"/>
    </location>
</feature>
<evidence type="ECO:0000256" key="2">
    <source>
        <dbReference type="ARBA" id="ARBA00022448"/>
    </source>
</evidence>
<dbReference type="InterPro" id="IPR052157">
    <property type="entry name" value="BCAA_transport_permease"/>
</dbReference>
<dbReference type="GO" id="GO:0005886">
    <property type="term" value="C:plasma membrane"/>
    <property type="evidence" value="ECO:0007669"/>
    <property type="project" value="UniProtKB-SubCell"/>
</dbReference>
<dbReference type="PANTHER" id="PTHR11795:SF451">
    <property type="entry name" value="ABC TRANSPORTER PERMEASE PROTEIN"/>
    <property type="match status" value="1"/>
</dbReference>
<feature type="transmembrane region" description="Helical" evidence="10">
    <location>
        <begin position="233"/>
        <end position="252"/>
    </location>
</feature>
<feature type="transmembrane region" description="Helical" evidence="10">
    <location>
        <begin position="445"/>
        <end position="464"/>
    </location>
</feature>
<feature type="transmembrane region" description="Helical" evidence="10">
    <location>
        <begin position="13"/>
        <end position="33"/>
    </location>
</feature>
<protein>
    <submittedName>
        <fullName evidence="11">ABC transporter permease</fullName>
    </submittedName>
</protein>
<keyword evidence="2" id="KW-0813">Transport</keyword>
<organism evidence="11 12">
    <name type="scientific">Frankia nepalensis</name>
    <dbReference type="NCBI Taxonomy" id="1836974"/>
    <lineage>
        <taxon>Bacteria</taxon>
        <taxon>Bacillati</taxon>
        <taxon>Actinomycetota</taxon>
        <taxon>Actinomycetes</taxon>
        <taxon>Frankiales</taxon>
        <taxon>Frankiaceae</taxon>
        <taxon>Frankia</taxon>
    </lineage>
</organism>
<keyword evidence="12" id="KW-1185">Reference proteome</keyword>
<dbReference type="InterPro" id="IPR001851">
    <property type="entry name" value="ABC_transp_permease"/>
</dbReference>
<feature type="transmembrane region" description="Helical" evidence="10">
    <location>
        <begin position="338"/>
        <end position="358"/>
    </location>
</feature>
<feature type="transmembrane region" description="Helical" evidence="10">
    <location>
        <begin position="290"/>
        <end position="309"/>
    </location>
</feature>
<dbReference type="GO" id="GO:0015658">
    <property type="term" value="F:branched-chain amino acid transmembrane transporter activity"/>
    <property type="evidence" value="ECO:0007669"/>
    <property type="project" value="InterPro"/>
</dbReference>
<name>A0A937RG94_9ACTN</name>
<feature type="transmembrane region" description="Helical" evidence="10">
    <location>
        <begin position="364"/>
        <end position="385"/>
    </location>
</feature>
<dbReference type="PANTHER" id="PTHR11795">
    <property type="entry name" value="BRANCHED-CHAIN AMINO ACID TRANSPORT SYSTEM PERMEASE PROTEIN LIVH"/>
    <property type="match status" value="1"/>
</dbReference>
<feature type="transmembrane region" description="Helical" evidence="10">
    <location>
        <begin position="392"/>
        <end position="411"/>
    </location>
</feature>
<keyword evidence="7 10" id="KW-0472">Membrane</keyword>
<dbReference type="EMBL" id="JAEACQ010000279">
    <property type="protein sequence ID" value="MBL7631623.1"/>
    <property type="molecule type" value="Genomic_DNA"/>
</dbReference>
<comment type="similarity">
    <text evidence="8">Belongs to the binding-protein-dependent transport system permease family. LivHM subfamily.</text>
</comment>
<evidence type="ECO:0000256" key="5">
    <source>
        <dbReference type="ARBA" id="ARBA00022970"/>
    </source>
</evidence>
<evidence type="ECO:0000256" key="6">
    <source>
        <dbReference type="ARBA" id="ARBA00022989"/>
    </source>
</evidence>
<evidence type="ECO:0000256" key="9">
    <source>
        <dbReference type="SAM" id="MobiDB-lite"/>
    </source>
</evidence>
<dbReference type="CDD" id="cd06581">
    <property type="entry name" value="TM_PBP1_LivM_like"/>
    <property type="match status" value="1"/>
</dbReference>
<dbReference type="GO" id="GO:0006865">
    <property type="term" value="P:amino acid transport"/>
    <property type="evidence" value="ECO:0007669"/>
    <property type="project" value="UniProtKB-KW"/>
</dbReference>
<keyword evidence="5" id="KW-0029">Amino-acid transport</keyword>
<feature type="transmembrane region" description="Helical" evidence="10">
    <location>
        <begin position="604"/>
        <end position="625"/>
    </location>
</feature>